<keyword evidence="5" id="KW-1185">Reference proteome</keyword>
<accession>A0A084QMK7</accession>
<sequence>MSAEPESAEGTSLRAFEAAKLLSSFTDFLTIALHSLLYHRGLYPAATFLTARAYNLPVHQSRYPKLCNWINDAVAAVSAQLQSRCVRHIAVVIHAPSSLDVLERWIFDVSSFPNWGPPLPLGGEDADDLEGDDDVAAAIAEAEEALNWTDINEALRGALRRIAYAAESLPNTPPGSTFTLAVELHDEAPAPIGHPQPWIPSQPDLQTPAPSKSNRGPARQAASTTPVRAVRAGPLFFECWIEHAAAKSTPENAKG</sequence>
<comment type="similarity">
    <text evidence="1">Belongs to the MAD2 family.</text>
</comment>
<feature type="region of interest" description="Disordered" evidence="2">
    <location>
        <begin position="189"/>
        <end position="227"/>
    </location>
</feature>
<dbReference type="PANTHER" id="PTHR11842:SF10">
    <property type="entry name" value="MITOTIC SPINDLE ASSEMBLY CHECKPOINT PROTEIN MAD2B"/>
    <property type="match status" value="1"/>
</dbReference>
<dbReference type="InterPro" id="IPR045091">
    <property type="entry name" value="Mad2-like"/>
</dbReference>
<dbReference type="PROSITE" id="PS50815">
    <property type="entry name" value="HORMA"/>
    <property type="match status" value="1"/>
</dbReference>
<dbReference type="OMA" id="KEEQTWI"/>
<evidence type="ECO:0000313" key="4">
    <source>
        <dbReference type="EMBL" id="KFA65192.1"/>
    </source>
</evidence>
<reference evidence="4 5" key="1">
    <citation type="journal article" date="2014" name="BMC Genomics">
        <title>Comparative genome sequencing reveals chemotype-specific gene clusters in the toxigenic black mold Stachybotrys.</title>
        <authorList>
            <person name="Semeiks J."/>
            <person name="Borek D."/>
            <person name="Otwinowski Z."/>
            <person name="Grishin N.V."/>
        </authorList>
    </citation>
    <scope>NUCLEOTIDE SEQUENCE [LARGE SCALE GENOMIC DNA]</scope>
    <source>
        <strain evidence="4 5">IBT 40285</strain>
    </source>
</reference>
<dbReference type="SUPFAM" id="SSF56019">
    <property type="entry name" value="The spindle assembly checkpoint protein mad2"/>
    <property type="match status" value="1"/>
</dbReference>
<gene>
    <name evidence="4" type="ORF">S40285_01451</name>
</gene>
<evidence type="ECO:0000256" key="2">
    <source>
        <dbReference type="SAM" id="MobiDB-lite"/>
    </source>
</evidence>
<protein>
    <recommendedName>
        <fullName evidence="3">HORMA domain-containing protein</fullName>
    </recommendedName>
</protein>
<feature type="compositionally biased region" description="Polar residues" evidence="2">
    <location>
        <begin position="203"/>
        <end position="214"/>
    </location>
</feature>
<organism evidence="4 5">
    <name type="scientific">Stachybotrys chlorohalonatus (strain IBT 40285)</name>
    <dbReference type="NCBI Taxonomy" id="1283841"/>
    <lineage>
        <taxon>Eukaryota</taxon>
        <taxon>Fungi</taxon>
        <taxon>Dikarya</taxon>
        <taxon>Ascomycota</taxon>
        <taxon>Pezizomycotina</taxon>
        <taxon>Sordariomycetes</taxon>
        <taxon>Hypocreomycetidae</taxon>
        <taxon>Hypocreales</taxon>
        <taxon>Stachybotryaceae</taxon>
        <taxon>Stachybotrys</taxon>
    </lineage>
</organism>
<evidence type="ECO:0000259" key="3">
    <source>
        <dbReference type="PROSITE" id="PS50815"/>
    </source>
</evidence>
<dbReference type="InParanoid" id="A0A084QMK7"/>
<dbReference type="Gene3D" id="3.30.900.10">
    <property type="entry name" value="HORMA domain"/>
    <property type="match status" value="1"/>
</dbReference>
<dbReference type="OrthoDB" id="21254at2759"/>
<dbReference type="PANTHER" id="PTHR11842">
    <property type="entry name" value="MITOTIC SPINDLE ASSEMBLY CHECKPOINT PROTEIN MAD2"/>
    <property type="match status" value="1"/>
</dbReference>
<dbReference type="AlphaFoldDB" id="A0A084QMK7"/>
<name>A0A084QMK7_STAC4</name>
<dbReference type="InterPro" id="IPR003511">
    <property type="entry name" value="HORMA_dom"/>
</dbReference>
<proteinExistence type="inferred from homology"/>
<dbReference type="Proteomes" id="UP000028524">
    <property type="component" value="Unassembled WGS sequence"/>
</dbReference>
<dbReference type="Pfam" id="PF02301">
    <property type="entry name" value="HORMA"/>
    <property type="match status" value="1"/>
</dbReference>
<dbReference type="InterPro" id="IPR036570">
    <property type="entry name" value="HORMA_dom_sf"/>
</dbReference>
<dbReference type="GO" id="GO:0016035">
    <property type="term" value="C:zeta DNA polymerase complex"/>
    <property type="evidence" value="ECO:0007669"/>
    <property type="project" value="TreeGrafter"/>
</dbReference>
<feature type="domain" description="HORMA" evidence="3">
    <location>
        <begin position="19"/>
        <end position="241"/>
    </location>
</feature>
<dbReference type="STRING" id="1283841.A0A084QMK7"/>
<dbReference type="HOGENOM" id="CLU_050394_1_1_1"/>
<evidence type="ECO:0000256" key="1">
    <source>
        <dbReference type="ARBA" id="ARBA00010348"/>
    </source>
</evidence>
<evidence type="ECO:0000313" key="5">
    <source>
        <dbReference type="Proteomes" id="UP000028524"/>
    </source>
</evidence>
<dbReference type="EMBL" id="KL660616">
    <property type="protein sequence ID" value="KFA65192.1"/>
    <property type="molecule type" value="Genomic_DNA"/>
</dbReference>